<keyword evidence="10" id="KW-1185">Reference proteome</keyword>
<evidence type="ECO:0000256" key="6">
    <source>
        <dbReference type="ARBA" id="ARBA00022989"/>
    </source>
</evidence>
<dbReference type="PANTHER" id="PTHR30472:SF25">
    <property type="entry name" value="ABC TRANSPORTER PERMEASE PROTEIN MJ0876-RELATED"/>
    <property type="match status" value="1"/>
</dbReference>
<dbReference type="InterPro" id="IPR000522">
    <property type="entry name" value="ABC_transptr_permease_BtuC"/>
</dbReference>
<organism evidence="9 10">
    <name type="scientific">Pendulispora rubella</name>
    <dbReference type="NCBI Taxonomy" id="2741070"/>
    <lineage>
        <taxon>Bacteria</taxon>
        <taxon>Pseudomonadati</taxon>
        <taxon>Myxococcota</taxon>
        <taxon>Myxococcia</taxon>
        <taxon>Myxococcales</taxon>
        <taxon>Sorangiineae</taxon>
        <taxon>Pendulisporaceae</taxon>
        <taxon>Pendulispora</taxon>
    </lineage>
</organism>
<keyword evidence="4" id="KW-1003">Cell membrane</keyword>
<dbReference type="CDD" id="cd06550">
    <property type="entry name" value="TM_ABC_iron-siderophores_like"/>
    <property type="match status" value="1"/>
</dbReference>
<feature type="transmembrane region" description="Helical" evidence="8">
    <location>
        <begin position="46"/>
        <end position="67"/>
    </location>
</feature>
<evidence type="ECO:0000313" key="10">
    <source>
        <dbReference type="Proteomes" id="UP001374803"/>
    </source>
</evidence>
<feature type="transmembrane region" description="Helical" evidence="8">
    <location>
        <begin position="173"/>
        <end position="206"/>
    </location>
</feature>
<evidence type="ECO:0000256" key="2">
    <source>
        <dbReference type="ARBA" id="ARBA00007935"/>
    </source>
</evidence>
<feature type="transmembrane region" description="Helical" evidence="8">
    <location>
        <begin position="110"/>
        <end position="131"/>
    </location>
</feature>
<reference evidence="9" key="1">
    <citation type="submission" date="2021-12" db="EMBL/GenBank/DDBJ databases">
        <title>Discovery of the Pendulisporaceae a myxobacterial family with distinct sporulation behavior and unique specialized metabolism.</title>
        <authorList>
            <person name="Garcia R."/>
            <person name="Popoff A."/>
            <person name="Bader C.D."/>
            <person name="Loehr J."/>
            <person name="Walesch S."/>
            <person name="Walt C."/>
            <person name="Boldt J."/>
            <person name="Bunk B."/>
            <person name="Haeckl F.J.F.P.J."/>
            <person name="Gunesch A.P."/>
            <person name="Birkelbach J."/>
            <person name="Nuebel U."/>
            <person name="Pietschmann T."/>
            <person name="Bach T."/>
            <person name="Mueller R."/>
        </authorList>
    </citation>
    <scope>NUCLEOTIDE SEQUENCE</scope>
    <source>
        <strain evidence="9">MSr11367</strain>
    </source>
</reference>
<dbReference type="InterPro" id="IPR037294">
    <property type="entry name" value="ABC_BtuC-like"/>
</dbReference>
<sequence length="329" mass="33155">MRLALVYGVLAVALVGLVLASLLVGAGNLDDATLRTTLLTLRASRLGAALLVGSALAVAGLVIQGLFRNPLADASVLGTSAGATLGGSAAVLGLEVLLSGRGPRGVSPDAVLPVGCLLGALVALGIILALLRRAGDLLSIILTGFLLSSLFLSLESLVTSLAQERWELGRAVVAFTLGGLSATGPLHLALAAPLVVAGIGAAWFWAKPLDLLLSGDEEATSLGVNVAEVRRYCVLWIAVLTAGAVSLGGNLAFVGLLVPHALRPLLGVEHRRLVPVTALAGAVFVAACDLLARSLPARGEIPLGVLTGLLGAPAFLAILARLQKGAPHA</sequence>
<comment type="similarity">
    <text evidence="2">Belongs to the binding-protein-dependent transport system permease family. FecCD subfamily.</text>
</comment>
<evidence type="ECO:0000256" key="8">
    <source>
        <dbReference type="SAM" id="Phobius"/>
    </source>
</evidence>
<protein>
    <submittedName>
        <fullName evidence="9">Iron ABC transporter permease</fullName>
    </submittedName>
</protein>
<dbReference type="RefSeq" id="WP_394834748.1">
    <property type="nucleotide sequence ID" value="NZ_CP089929.1"/>
</dbReference>
<evidence type="ECO:0000256" key="1">
    <source>
        <dbReference type="ARBA" id="ARBA00004651"/>
    </source>
</evidence>
<name>A0ABZ2L2D7_9BACT</name>
<accession>A0ABZ2L2D7</accession>
<dbReference type="Pfam" id="PF01032">
    <property type="entry name" value="FecCD"/>
    <property type="match status" value="1"/>
</dbReference>
<feature type="transmembrane region" description="Helical" evidence="8">
    <location>
        <begin position="137"/>
        <end position="161"/>
    </location>
</feature>
<dbReference type="EMBL" id="CP089983">
    <property type="protein sequence ID" value="WXB05106.1"/>
    <property type="molecule type" value="Genomic_DNA"/>
</dbReference>
<dbReference type="PANTHER" id="PTHR30472">
    <property type="entry name" value="FERRIC ENTEROBACTIN TRANSPORT SYSTEM PERMEASE PROTEIN"/>
    <property type="match status" value="1"/>
</dbReference>
<evidence type="ECO:0000256" key="3">
    <source>
        <dbReference type="ARBA" id="ARBA00022448"/>
    </source>
</evidence>
<feature type="transmembrane region" description="Helical" evidence="8">
    <location>
        <begin position="273"/>
        <end position="295"/>
    </location>
</feature>
<dbReference type="SUPFAM" id="SSF81345">
    <property type="entry name" value="ABC transporter involved in vitamin B12 uptake, BtuC"/>
    <property type="match status" value="1"/>
</dbReference>
<feature type="transmembrane region" description="Helical" evidence="8">
    <location>
        <begin position="301"/>
        <end position="320"/>
    </location>
</feature>
<keyword evidence="5 8" id="KW-0812">Transmembrane</keyword>
<evidence type="ECO:0000256" key="4">
    <source>
        <dbReference type="ARBA" id="ARBA00022475"/>
    </source>
</evidence>
<feature type="transmembrane region" description="Helical" evidence="8">
    <location>
        <begin position="234"/>
        <end position="261"/>
    </location>
</feature>
<dbReference type="Gene3D" id="1.10.3470.10">
    <property type="entry name" value="ABC transporter involved in vitamin B12 uptake, BtuC"/>
    <property type="match status" value="1"/>
</dbReference>
<keyword evidence="3" id="KW-0813">Transport</keyword>
<feature type="transmembrane region" description="Helical" evidence="8">
    <location>
        <begin position="6"/>
        <end position="25"/>
    </location>
</feature>
<dbReference type="Proteomes" id="UP001374803">
    <property type="component" value="Chromosome"/>
</dbReference>
<evidence type="ECO:0000256" key="7">
    <source>
        <dbReference type="ARBA" id="ARBA00023136"/>
    </source>
</evidence>
<keyword evidence="6 8" id="KW-1133">Transmembrane helix</keyword>
<gene>
    <name evidence="9" type="ORF">LVJ94_50460</name>
</gene>
<proteinExistence type="inferred from homology"/>
<evidence type="ECO:0000313" key="9">
    <source>
        <dbReference type="EMBL" id="WXB05106.1"/>
    </source>
</evidence>
<keyword evidence="7 8" id="KW-0472">Membrane</keyword>
<comment type="subcellular location">
    <subcellularLocation>
        <location evidence="1">Cell membrane</location>
        <topology evidence="1">Multi-pass membrane protein</topology>
    </subcellularLocation>
</comment>
<feature type="transmembrane region" description="Helical" evidence="8">
    <location>
        <begin position="79"/>
        <end position="98"/>
    </location>
</feature>
<evidence type="ECO:0000256" key="5">
    <source>
        <dbReference type="ARBA" id="ARBA00022692"/>
    </source>
</evidence>